<dbReference type="PRINTS" id="PR00445">
    <property type="entry name" value="HUPFHYPC"/>
</dbReference>
<dbReference type="NCBIfam" id="TIGR00074">
    <property type="entry name" value="hypC_hupF"/>
    <property type="match status" value="1"/>
</dbReference>
<dbReference type="Proteomes" id="UP001472978">
    <property type="component" value="Unassembled WGS sequence"/>
</dbReference>
<dbReference type="InterPro" id="IPR001109">
    <property type="entry name" value="Hydrogenase_HupF/HypC"/>
</dbReference>
<dbReference type="EMBL" id="JBEGCI010000009">
    <property type="protein sequence ID" value="MEQ6889212.1"/>
    <property type="molecule type" value="Genomic_DNA"/>
</dbReference>
<name>A0ABV1N656_9GAMM</name>
<dbReference type="InterPro" id="IPR019812">
    <property type="entry name" value="Hydgase_assmbl_chp_CS"/>
</dbReference>
<comment type="caution">
    <text evidence="2">The sequence shown here is derived from an EMBL/GenBank/DDBJ whole genome shotgun (WGS) entry which is preliminary data.</text>
</comment>
<protein>
    <submittedName>
        <fullName evidence="2">HypC/HybG/HupF family hydrogenase formation chaperone</fullName>
    </submittedName>
</protein>
<keyword evidence="3" id="KW-1185">Reference proteome</keyword>
<reference evidence="2 3" key="1">
    <citation type="submission" date="2024-05" db="EMBL/GenBank/DDBJ databases">
        <title>Halomonas sp. CS7 16S ribosomal RNA gene Genome sequencing and assembly.</title>
        <authorList>
            <person name="Yook S."/>
        </authorList>
    </citation>
    <scope>NUCLEOTIDE SEQUENCE [LARGE SCALE GENOMIC DNA]</scope>
    <source>
        <strain evidence="2 3">CS7</strain>
    </source>
</reference>
<dbReference type="PROSITE" id="PS01097">
    <property type="entry name" value="HUPF_HYPC"/>
    <property type="match status" value="1"/>
</dbReference>
<comment type="similarity">
    <text evidence="1">Belongs to the HupF/HypC family.</text>
</comment>
<evidence type="ECO:0000256" key="1">
    <source>
        <dbReference type="ARBA" id="ARBA00006018"/>
    </source>
</evidence>
<dbReference type="RefSeq" id="WP_349758751.1">
    <property type="nucleotide sequence ID" value="NZ_JBEGCI010000009.1"/>
</dbReference>
<dbReference type="PANTHER" id="PTHR35177:SF2">
    <property type="entry name" value="HYDROGENASE MATURATION FACTOR HYBG"/>
    <property type="match status" value="1"/>
</dbReference>
<proteinExistence type="inferred from homology"/>
<evidence type="ECO:0000313" key="3">
    <source>
        <dbReference type="Proteomes" id="UP001472978"/>
    </source>
</evidence>
<sequence length="85" mass="9397">MCLAIPMQITRLDGDRARATSRGIERDIDLMLVQDQALAVGDFVIVHVGYALQRLEPDDALATWRLIDEMEGADEADDEGAPERA</sequence>
<dbReference type="PANTHER" id="PTHR35177">
    <property type="entry name" value="HYDROGENASE MATURATION FACTOR HYBG"/>
    <property type="match status" value="1"/>
</dbReference>
<organism evidence="2 3">
    <name type="scientific">Halomonas pelophila</name>
    <dbReference type="NCBI Taxonomy" id="3151122"/>
    <lineage>
        <taxon>Bacteria</taxon>
        <taxon>Pseudomonadati</taxon>
        <taxon>Pseudomonadota</taxon>
        <taxon>Gammaproteobacteria</taxon>
        <taxon>Oceanospirillales</taxon>
        <taxon>Halomonadaceae</taxon>
        <taxon>Halomonas</taxon>
    </lineage>
</organism>
<dbReference type="Gene3D" id="2.30.30.140">
    <property type="match status" value="1"/>
</dbReference>
<dbReference type="Pfam" id="PF01455">
    <property type="entry name" value="HupF_HypC"/>
    <property type="match status" value="1"/>
</dbReference>
<gene>
    <name evidence="2" type="ORF">ABE957_11055</name>
</gene>
<accession>A0ABV1N656</accession>
<dbReference type="SUPFAM" id="SSF159127">
    <property type="entry name" value="HupF/HypC-like"/>
    <property type="match status" value="1"/>
</dbReference>
<evidence type="ECO:0000313" key="2">
    <source>
        <dbReference type="EMBL" id="MEQ6889212.1"/>
    </source>
</evidence>